<evidence type="ECO:0000313" key="2">
    <source>
        <dbReference type="EMBL" id="GAA1909116.1"/>
    </source>
</evidence>
<dbReference type="NCBIfam" id="NF045728">
    <property type="entry name" value="glycosyl_F510_1955"/>
    <property type="match status" value="1"/>
</dbReference>
<keyword evidence="3" id="KW-1185">Reference proteome</keyword>
<dbReference type="PROSITE" id="PS51257">
    <property type="entry name" value="PROKAR_LIPOPROTEIN"/>
    <property type="match status" value="1"/>
</dbReference>
<accession>A0ABP5AH87</accession>
<evidence type="ECO:0000256" key="1">
    <source>
        <dbReference type="SAM" id="SignalP"/>
    </source>
</evidence>
<dbReference type="CDD" id="cd15482">
    <property type="entry name" value="Sialidase_non-viral"/>
    <property type="match status" value="1"/>
</dbReference>
<evidence type="ECO:0000313" key="3">
    <source>
        <dbReference type="Proteomes" id="UP001501303"/>
    </source>
</evidence>
<evidence type="ECO:0008006" key="4">
    <source>
        <dbReference type="Google" id="ProtNLM"/>
    </source>
</evidence>
<dbReference type="Gene3D" id="2.130.10.10">
    <property type="entry name" value="YVTN repeat-like/Quinoprotein amine dehydrogenase"/>
    <property type="match status" value="2"/>
</dbReference>
<protein>
    <recommendedName>
        <fullName evidence="4">Exo-alpha-sialidase</fullName>
    </recommendedName>
</protein>
<comment type="caution">
    <text evidence="2">The sequence shown here is derived from an EMBL/GenBank/DDBJ whole genome shotgun (WGS) entry which is preliminary data.</text>
</comment>
<reference evidence="3" key="1">
    <citation type="journal article" date="2019" name="Int. J. Syst. Evol. Microbiol.">
        <title>The Global Catalogue of Microorganisms (GCM) 10K type strain sequencing project: providing services to taxonomists for standard genome sequencing and annotation.</title>
        <authorList>
            <consortium name="The Broad Institute Genomics Platform"/>
            <consortium name="The Broad Institute Genome Sequencing Center for Infectious Disease"/>
            <person name="Wu L."/>
            <person name="Ma J."/>
        </authorList>
    </citation>
    <scope>NUCLEOTIDE SEQUENCE [LARGE SCALE GENOMIC DNA]</scope>
    <source>
        <strain evidence="3">JCM 13581</strain>
    </source>
</reference>
<organism evidence="2 3">
    <name type="scientific">Streptomyces sodiiphilus</name>
    <dbReference type="NCBI Taxonomy" id="226217"/>
    <lineage>
        <taxon>Bacteria</taxon>
        <taxon>Bacillati</taxon>
        <taxon>Actinomycetota</taxon>
        <taxon>Actinomycetes</taxon>
        <taxon>Kitasatosporales</taxon>
        <taxon>Streptomycetaceae</taxon>
        <taxon>Streptomyces</taxon>
    </lineage>
</organism>
<feature type="chain" id="PRO_5045943097" description="Exo-alpha-sialidase" evidence="1">
    <location>
        <begin position="27"/>
        <end position="294"/>
    </location>
</feature>
<dbReference type="InterPro" id="IPR015943">
    <property type="entry name" value="WD40/YVTN_repeat-like_dom_sf"/>
</dbReference>
<dbReference type="Proteomes" id="UP001501303">
    <property type="component" value="Unassembled WGS sequence"/>
</dbReference>
<dbReference type="InterPro" id="IPR054817">
    <property type="entry name" value="Glycosyl_F510_1955-like"/>
</dbReference>
<name>A0ABP5AH87_9ACTN</name>
<dbReference type="SUPFAM" id="SSF110296">
    <property type="entry name" value="Oligoxyloglucan reducing end-specific cellobiohydrolase"/>
    <property type="match status" value="1"/>
</dbReference>
<dbReference type="EMBL" id="BAAAMJ010000015">
    <property type="protein sequence ID" value="GAA1909116.1"/>
    <property type="molecule type" value="Genomic_DNA"/>
</dbReference>
<gene>
    <name evidence="2" type="ORF">GCM10009716_18830</name>
</gene>
<keyword evidence="1" id="KW-0732">Signal</keyword>
<feature type="signal peptide" evidence="1">
    <location>
        <begin position="1"/>
        <end position="26"/>
    </location>
</feature>
<dbReference type="RefSeq" id="WP_344260329.1">
    <property type="nucleotide sequence ID" value="NZ_BAAAMJ010000015.1"/>
</dbReference>
<proteinExistence type="predicted"/>
<sequence length="294" mass="29888">MPLRLRPAAGVTALLLAAALTACSGASDPAEESPADSGAGHGEDAAHLDIGHVHGLGIDPADGTVYVATHHGLVRIAEDGTAERVGDASDYMGFAVTGPGTFLGSGHPAPDADTDVHHFGLLESTDAGRTWTTLSLGGEADFHALVYAHDTVYGYDSTRGGLRVSEDGTTWEDRATLPAADIAVSPEGPDVLLATTQNGIARSTDGGDTFADGRAPVLLYLSWPAPDSLFGIAPDGELSRSTDGGDTWEAVGTVPGGAAQALTALDAGHILAATEGGVYESRDGGETFTERLSS</sequence>